<keyword evidence="3" id="KW-1185">Reference proteome</keyword>
<feature type="transmembrane region" description="Helical" evidence="1">
    <location>
        <begin position="637"/>
        <end position="654"/>
    </location>
</feature>
<feature type="transmembrane region" description="Helical" evidence="1">
    <location>
        <begin position="688"/>
        <end position="708"/>
    </location>
</feature>
<dbReference type="SUPFAM" id="SSF82866">
    <property type="entry name" value="Multidrug efflux transporter AcrB transmembrane domain"/>
    <property type="match status" value="2"/>
</dbReference>
<dbReference type="AlphaFoldDB" id="A0A2S0PA25"/>
<sequence>MRRLALLWLLLVALVAGHNLWLWTGDRLQLDTDVLAMLPQDQRDPAVQQATRRLADAATRRIVVLVGADDWADARRAGDAYAAVLASARLPLALQYRVSDRMADDWLSFFAPYRQALLSARQAERLASRSPQALADDAVAALYRPVGMPRLGPWIEDPLNLYGDWLTERAADSRVRPADGRLSLQVDGRAHAVLMLEQQGPAFSISAQQALMPWLERAAQAAQQAAPGVRVLSAGVPLHAAAAASQAEREVHTIGFGSLAGIILLTVFAFSALRPRVLVTLAIGVGLLAAISVTAALFGRLHLLTLVFGASLVGVAENYGTNYFAGRLGQPPASRWRMVREQAPVMGLALLTTLIGYLALALTPFPGLKQMAVFSAVGLLASFLTVMLWFPFLERGYMSVTPLSAAIGRARRYWPRVGRNRATLLLALLLAGLLLGGGWRLQANDDIRLLQSSPATLIEQQLAISRLLDLPSPAQFYLVRGATPDQVLAREEALKARLDALVGARWIRGYQAVSDWVPSAARQRASVALLRRTLDGDGGVIALATQRLGETPAAARTAGPVPLMTLARWLAAPVSEPLRPLWLGRLDGGYASVIMLRGVDSPDRLPRLAALADGLPGVRWVDKVAEVSSVLSRYRQIMGGVILASYLLVLAALWRRFGRKAWRALLPTALASLLTLAVLALFGQPLQLFNVLALLLILGMGVDYGIFLQEQPDPDAGAPFLSVTLGAACTLLSFGLLALSHTPALRAFGLTMLLGIGLAWLLAPMFCSGPARQKERTP</sequence>
<feature type="transmembrane region" description="Helical" evidence="1">
    <location>
        <begin position="251"/>
        <end position="270"/>
    </location>
</feature>
<dbReference type="InterPro" id="IPR050545">
    <property type="entry name" value="Mycobact_MmpL"/>
</dbReference>
<feature type="transmembrane region" description="Helical" evidence="1">
    <location>
        <begin position="661"/>
        <end position="682"/>
    </location>
</feature>
<keyword evidence="1" id="KW-0812">Transmembrane</keyword>
<feature type="transmembrane region" description="Helical" evidence="1">
    <location>
        <begin position="422"/>
        <end position="441"/>
    </location>
</feature>
<dbReference type="OrthoDB" id="9780358at2"/>
<evidence type="ECO:0000313" key="3">
    <source>
        <dbReference type="Proteomes" id="UP000244173"/>
    </source>
</evidence>
<protein>
    <submittedName>
        <fullName evidence="2">Transporter</fullName>
    </submittedName>
</protein>
<dbReference type="GO" id="GO:0005886">
    <property type="term" value="C:plasma membrane"/>
    <property type="evidence" value="ECO:0007669"/>
    <property type="project" value="TreeGrafter"/>
</dbReference>
<keyword evidence="1" id="KW-1133">Transmembrane helix</keyword>
<name>A0A2S0PA25_9NEIS</name>
<proteinExistence type="predicted"/>
<organism evidence="2 3">
    <name type="scientific">Microvirgula aerodenitrificans</name>
    <dbReference type="NCBI Taxonomy" id="57480"/>
    <lineage>
        <taxon>Bacteria</taxon>
        <taxon>Pseudomonadati</taxon>
        <taxon>Pseudomonadota</taxon>
        <taxon>Betaproteobacteria</taxon>
        <taxon>Neisseriales</taxon>
        <taxon>Aquaspirillaceae</taxon>
        <taxon>Microvirgula</taxon>
    </lineage>
</organism>
<feature type="transmembrane region" description="Helical" evidence="1">
    <location>
        <begin position="720"/>
        <end position="739"/>
    </location>
</feature>
<dbReference type="PANTHER" id="PTHR33406">
    <property type="entry name" value="MEMBRANE PROTEIN MJ1562-RELATED"/>
    <property type="match status" value="1"/>
</dbReference>
<gene>
    <name evidence="2" type="ORF">DAI18_09435</name>
</gene>
<evidence type="ECO:0000256" key="1">
    <source>
        <dbReference type="SAM" id="Phobius"/>
    </source>
</evidence>
<dbReference type="EMBL" id="CP028519">
    <property type="protein sequence ID" value="AVY94239.1"/>
    <property type="molecule type" value="Genomic_DNA"/>
</dbReference>
<feature type="transmembrane region" description="Helical" evidence="1">
    <location>
        <begin position="371"/>
        <end position="390"/>
    </location>
</feature>
<dbReference type="STRING" id="1122240.GCA_000620105_02510"/>
<accession>A0A2S0PA25</accession>
<dbReference type="Proteomes" id="UP000244173">
    <property type="component" value="Chromosome"/>
</dbReference>
<feature type="transmembrane region" description="Helical" evidence="1">
    <location>
        <begin position="345"/>
        <end position="365"/>
    </location>
</feature>
<keyword evidence="1" id="KW-0472">Membrane</keyword>
<feature type="transmembrane region" description="Helical" evidence="1">
    <location>
        <begin position="745"/>
        <end position="767"/>
    </location>
</feature>
<feature type="transmembrane region" description="Helical" evidence="1">
    <location>
        <begin position="277"/>
        <end position="298"/>
    </location>
</feature>
<reference evidence="2 3" key="1">
    <citation type="submission" date="2018-04" db="EMBL/GenBank/DDBJ databases">
        <title>Denitrifier Microvirgula.</title>
        <authorList>
            <person name="Anderson E."/>
            <person name="Jang J."/>
            <person name="Ishii S."/>
        </authorList>
    </citation>
    <scope>NUCLEOTIDE SEQUENCE [LARGE SCALE GENOMIC DNA]</scope>
    <source>
        <strain evidence="2 3">BE2.4</strain>
    </source>
</reference>
<evidence type="ECO:0000313" key="2">
    <source>
        <dbReference type="EMBL" id="AVY94239.1"/>
    </source>
</evidence>
<dbReference type="KEGG" id="maer:DAI18_09435"/>
<dbReference type="PANTHER" id="PTHR33406:SF13">
    <property type="entry name" value="MEMBRANE PROTEIN YDFJ"/>
    <property type="match status" value="1"/>
</dbReference>
<dbReference type="Gene3D" id="1.20.1640.10">
    <property type="entry name" value="Multidrug efflux transporter AcrB transmembrane domain"/>
    <property type="match status" value="2"/>
</dbReference>